<evidence type="ECO:0000313" key="5">
    <source>
        <dbReference type="EMBL" id="EPN38309.1"/>
    </source>
</evidence>
<dbReference type="Pfam" id="PF02626">
    <property type="entry name" value="CT_A_B"/>
    <property type="match status" value="1"/>
</dbReference>
<keyword evidence="3" id="KW-0067">ATP-binding</keyword>
<dbReference type="EMBL" id="AOKG01002209">
    <property type="protein sequence ID" value="EPN38309.1"/>
    <property type="molecule type" value="Genomic_DNA"/>
</dbReference>
<evidence type="ECO:0000256" key="3">
    <source>
        <dbReference type="ARBA" id="ARBA00022840"/>
    </source>
</evidence>
<sequence>MRDAQPSGGYPKFATVIEADLWRLGQAPIGSKVRFVQCSYEEAVEALDTNHAFIEDARRLLALRVLQGHR</sequence>
<keyword evidence="2" id="KW-0378">Hydrolase</keyword>
<proteinExistence type="predicted"/>
<dbReference type="Proteomes" id="UP000015729">
    <property type="component" value="Unassembled WGS sequence"/>
</dbReference>
<reference evidence="5 6" key="1">
    <citation type="journal article" date="2013" name="PLoS Pathog.">
        <title>Genomic analysis of the Kiwifruit pathogen Pseudomonas syringae pv. actinidiae provides insight into the origins of an emergent plant disease.</title>
        <authorList>
            <person name="McCann H.C."/>
            <person name="Rikkerink E.H."/>
            <person name="Bertels F."/>
            <person name="Fiers M."/>
            <person name="Lu A."/>
            <person name="Rees-George J."/>
            <person name="Andersen M.T."/>
            <person name="Gleave A.P."/>
            <person name="Haubold B."/>
            <person name="Wohlers M.W."/>
            <person name="Guttman D.S."/>
            <person name="Wang P.W."/>
            <person name="Straub C."/>
            <person name="Vanneste J.L."/>
            <person name="Rainey P.B."/>
            <person name="Templeton M.D."/>
        </authorList>
    </citation>
    <scope>NUCLEOTIDE SEQUENCE [LARGE SCALE GENOMIC DNA]</scope>
    <source>
        <strain evidence="5 6">ICMP 18807</strain>
    </source>
</reference>
<dbReference type="InterPro" id="IPR029000">
    <property type="entry name" value="Cyclophilin-like_dom_sf"/>
</dbReference>
<evidence type="ECO:0000256" key="2">
    <source>
        <dbReference type="ARBA" id="ARBA00022801"/>
    </source>
</evidence>
<gene>
    <name evidence="5" type="ORF">A244_31964</name>
</gene>
<comment type="caution">
    <text evidence="5">The sequence shown here is derived from an EMBL/GenBank/DDBJ whole genome shotgun (WGS) entry which is preliminary data.</text>
</comment>
<dbReference type="PANTHER" id="PTHR43309">
    <property type="entry name" value="5-OXOPROLINASE SUBUNIT C"/>
    <property type="match status" value="1"/>
</dbReference>
<accession>S6UIP9</accession>
<feature type="domain" description="Carboxyltransferase" evidence="4">
    <location>
        <begin position="1"/>
        <end position="36"/>
    </location>
</feature>
<dbReference type="PATRIC" id="fig|1194404.4.peg.6573"/>
<dbReference type="AlphaFoldDB" id="S6UIP9"/>
<dbReference type="Gene3D" id="2.40.100.10">
    <property type="entry name" value="Cyclophilin-like"/>
    <property type="match status" value="1"/>
</dbReference>
<dbReference type="GO" id="GO:0016829">
    <property type="term" value="F:lyase activity"/>
    <property type="evidence" value="ECO:0007669"/>
    <property type="project" value="UniProtKB-KW"/>
</dbReference>
<dbReference type="InterPro" id="IPR052708">
    <property type="entry name" value="PxpC"/>
</dbReference>
<evidence type="ECO:0000256" key="1">
    <source>
        <dbReference type="ARBA" id="ARBA00022741"/>
    </source>
</evidence>
<keyword evidence="5" id="KW-0456">Lyase</keyword>
<keyword evidence="1" id="KW-0547">Nucleotide-binding</keyword>
<evidence type="ECO:0000313" key="6">
    <source>
        <dbReference type="Proteomes" id="UP000015729"/>
    </source>
</evidence>
<name>S6UIP9_PSESF</name>
<protein>
    <submittedName>
        <fullName evidence="5">Urea amidolyase</fullName>
    </submittedName>
</protein>
<dbReference type="GO" id="GO:0005524">
    <property type="term" value="F:ATP binding"/>
    <property type="evidence" value="ECO:0007669"/>
    <property type="project" value="UniProtKB-KW"/>
</dbReference>
<dbReference type="PANTHER" id="PTHR43309:SF3">
    <property type="entry name" value="5-OXOPROLINASE SUBUNIT C"/>
    <property type="match status" value="1"/>
</dbReference>
<dbReference type="InterPro" id="IPR003778">
    <property type="entry name" value="CT_A_B"/>
</dbReference>
<organism evidence="5 6">
    <name type="scientific">Pseudomonas syringae pv. actinidiae ICMP 18807</name>
    <dbReference type="NCBI Taxonomy" id="1194404"/>
    <lineage>
        <taxon>Bacteria</taxon>
        <taxon>Pseudomonadati</taxon>
        <taxon>Pseudomonadota</taxon>
        <taxon>Gammaproteobacteria</taxon>
        <taxon>Pseudomonadales</taxon>
        <taxon>Pseudomonadaceae</taxon>
        <taxon>Pseudomonas</taxon>
        <taxon>Pseudomonas syringae</taxon>
    </lineage>
</organism>
<evidence type="ECO:0000259" key="4">
    <source>
        <dbReference type="Pfam" id="PF02626"/>
    </source>
</evidence>
<dbReference type="GO" id="GO:0016787">
    <property type="term" value="F:hydrolase activity"/>
    <property type="evidence" value="ECO:0007669"/>
    <property type="project" value="UniProtKB-KW"/>
</dbReference>